<dbReference type="Proteomes" id="UP000075573">
    <property type="component" value="Unassembled WGS sequence"/>
</dbReference>
<comment type="caution">
    <text evidence="1">The sequence shown here is derived from an EMBL/GenBank/DDBJ whole genome shotgun (WGS) entry which is preliminary data.</text>
</comment>
<sequence length="129" mass="14708">MALDMVGQITGMDLFLVERQGRRAVEETARSYQESIDQWKAHSNDLKQKLQAERDLRKSEQCHSAGLSAQYNLMKKLIADNNGPAYLTKSRMVQVETGTQLSLSQLAYCEAYNVKAKELNVQQFQLRPL</sequence>
<evidence type="ECO:0000313" key="2">
    <source>
        <dbReference type="Proteomes" id="UP000075573"/>
    </source>
</evidence>
<dbReference type="PATRIC" id="fig|442.7.peg.3429"/>
<accession>A0A149QS48</accession>
<protein>
    <submittedName>
        <fullName evidence="1">Uncharacterized protein</fullName>
    </submittedName>
</protein>
<dbReference type="AlphaFoldDB" id="A0A149QS48"/>
<reference evidence="1 2" key="1">
    <citation type="submission" date="2015-06" db="EMBL/GenBank/DDBJ databases">
        <title>Improved classification and identification of acetic acid bacteria using matrix-assisted laser desorption/ionization time-of-flight mass spectrometry; Gluconobacter nephelii and Gluconobacter uchimurae are later heterotypic synonyms of Gluconobacter japonicus and Gluconobacter oxydans, respectively.</title>
        <authorList>
            <person name="Li L."/>
            <person name="Cleenwerck I."/>
            <person name="De Vuyst L."/>
            <person name="Vandamme P."/>
        </authorList>
    </citation>
    <scope>NUCLEOTIDE SEQUENCE [LARGE SCALE GENOMIC DNA]</scope>
    <source>
        <strain evidence="1 2">LMG 1764</strain>
    </source>
</reference>
<name>A0A149QS48_9PROT</name>
<proteinExistence type="predicted"/>
<organism evidence="1 2">
    <name type="scientific">Gluconobacter potus</name>
    <dbReference type="NCBI Taxonomy" id="2724927"/>
    <lineage>
        <taxon>Bacteria</taxon>
        <taxon>Pseudomonadati</taxon>
        <taxon>Pseudomonadota</taxon>
        <taxon>Alphaproteobacteria</taxon>
        <taxon>Acetobacterales</taxon>
        <taxon>Acetobacteraceae</taxon>
        <taxon>Gluconobacter</taxon>
    </lineage>
</organism>
<dbReference type="RefSeq" id="WP_062497425.1">
    <property type="nucleotide sequence ID" value="NZ_LHZB01000118.1"/>
</dbReference>
<gene>
    <name evidence="1" type="ORF">AD929_13070</name>
</gene>
<evidence type="ECO:0000313" key="1">
    <source>
        <dbReference type="EMBL" id="KXV00133.1"/>
    </source>
</evidence>
<dbReference type="EMBL" id="LHZB01000118">
    <property type="protein sequence ID" value="KXV00133.1"/>
    <property type="molecule type" value="Genomic_DNA"/>
</dbReference>